<dbReference type="InterPro" id="IPR015943">
    <property type="entry name" value="WD40/YVTN_repeat-like_dom_sf"/>
</dbReference>
<dbReference type="GO" id="GO:0005634">
    <property type="term" value="C:nucleus"/>
    <property type="evidence" value="ECO:0007669"/>
    <property type="project" value="UniProtKB-SubCell"/>
</dbReference>
<keyword evidence="3" id="KW-0539">Nucleus</keyword>
<name>A0AAF0WYS5_DAUCS</name>
<dbReference type="AlphaFoldDB" id="A0AAF0WYS5"/>
<dbReference type="InterPro" id="IPR001680">
    <property type="entry name" value="WD40_rpt"/>
</dbReference>
<sequence>MEEVIDVDMEITIAQAVRQFKGKKNKKKKAQPQPQPEAADLLPPKFSEDLPEKDVPEKDPPAPGIEVSLFDHSVENHFRAMDKIAELCGESEVQFDQEELQRLSASMTFLREWKHFNYQPRVIRFACQSENQQGKDVIGEINLPQFSAAIVPKVHTFEVCCFIFLSAGILGHNNSNLKDFVMYAGGSVWALDWCPAVHRISESHAKSEFLAVAAHPPDSSYHKIGAPLTGRGLVQIWCLLNDNFKEEYVPSQVKKISTQPQKPKGRPRKRPVSDSEDDIKPKKKKGRPRKKPVSDSEEDSYIDIEQIDASLELVPNMGDSGNTHDQVATKYSVRKKKISAQEMSAEPQQTPGNIGKIDIKSPVKKNTRERPKRVTRNKPDDQYVSVKSPKVNTSDSDKETESPRPRIKRGRSNKKSRDALEGNDMDVLAIEYPESTSCPINEVSGTICKQIAKSDSSGKQDSSQLYTGQLKMITSRCSSCKDVEIPRPVLCLAHNGKVAWDVKWRPSDSSDSFNADSKHRMGYLAVLLGNGALEVWDVPSPHAVKLIYSATRKDGTDPRFIKLDPVFRCSRLTSGDRQSVPLTVEWSASPPHDLILAGCHDGVVALWKFSANVSCKDTRPLLCFSADTVPIRALAWAPSQSDPGSANVIVTAGHGCLKFWDIRDPFRPLWDLNPIQKVICSLDWVPDPRGIIISYEDGTIRILSLSEAANNIPVTGKPFVGTPQEGLHRYCCSSYTIWSIQVSRITGMVAYCSADGTVLRFQLTTKAMGRDPLRHRAPHFLCGSLTEEDSTLIMYTPLPDVPLLFKNLSNQEKKVKIEMNGGQPSNQQALALSHGDDPGIESGSEDIMAEKSKKSSKSKTKSTKVPNASQALVCRDDNPEPVQLREGNANEENDKFEILPPKIIAMHRVRWNINKGSERWLCYGGASGIIRCQEI</sequence>
<evidence type="ECO:0000256" key="4">
    <source>
        <dbReference type="SAM" id="MobiDB-lite"/>
    </source>
</evidence>
<dbReference type="Proteomes" id="UP000077755">
    <property type="component" value="Chromosome 4"/>
</dbReference>
<keyword evidence="6" id="KW-1185">Reference proteome</keyword>
<organism evidence="5 6">
    <name type="scientific">Daucus carota subsp. sativus</name>
    <name type="common">Carrot</name>
    <dbReference type="NCBI Taxonomy" id="79200"/>
    <lineage>
        <taxon>Eukaryota</taxon>
        <taxon>Viridiplantae</taxon>
        <taxon>Streptophyta</taxon>
        <taxon>Embryophyta</taxon>
        <taxon>Tracheophyta</taxon>
        <taxon>Spermatophyta</taxon>
        <taxon>Magnoliopsida</taxon>
        <taxon>eudicotyledons</taxon>
        <taxon>Gunneridae</taxon>
        <taxon>Pentapetalae</taxon>
        <taxon>asterids</taxon>
        <taxon>campanulids</taxon>
        <taxon>Apiales</taxon>
        <taxon>Apiaceae</taxon>
        <taxon>Apioideae</taxon>
        <taxon>Scandiceae</taxon>
        <taxon>Daucinae</taxon>
        <taxon>Daucus</taxon>
        <taxon>Daucus sect. Daucus</taxon>
    </lineage>
</organism>
<evidence type="ECO:0000256" key="1">
    <source>
        <dbReference type="ARBA" id="ARBA00004123"/>
    </source>
</evidence>
<dbReference type="InterPro" id="IPR036322">
    <property type="entry name" value="WD40_repeat_dom_sf"/>
</dbReference>
<reference evidence="5" key="1">
    <citation type="journal article" date="2016" name="Nat. Genet.">
        <title>A high-quality carrot genome assembly provides new insights into carotenoid accumulation and asterid genome evolution.</title>
        <authorList>
            <person name="Iorizzo M."/>
            <person name="Ellison S."/>
            <person name="Senalik D."/>
            <person name="Zeng P."/>
            <person name="Satapoomin P."/>
            <person name="Huang J."/>
            <person name="Bowman M."/>
            <person name="Iovene M."/>
            <person name="Sanseverino W."/>
            <person name="Cavagnaro P."/>
            <person name="Yildiz M."/>
            <person name="Macko-Podgorni A."/>
            <person name="Moranska E."/>
            <person name="Grzebelus E."/>
            <person name="Grzebelus D."/>
            <person name="Ashrafi H."/>
            <person name="Zheng Z."/>
            <person name="Cheng S."/>
            <person name="Spooner D."/>
            <person name="Van Deynze A."/>
            <person name="Simon P."/>
        </authorList>
    </citation>
    <scope>NUCLEOTIDE SEQUENCE</scope>
    <source>
        <tissue evidence="5">Leaf</tissue>
    </source>
</reference>
<reference evidence="5" key="2">
    <citation type="submission" date="2022-03" db="EMBL/GenBank/DDBJ databases">
        <title>Draft title - Genomic analysis of global carrot germplasm unveils the trajectory of domestication and the origin of high carotenoid orange carrot.</title>
        <authorList>
            <person name="Iorizzo M."/>
            <person name="Ellison S."/>
            <person name="Senalik D."/>
            <person name="Macko-Podgorni A."/>
            <person name="Grzebelus D."/>
            <person name="Bostan H."/>
            <person name="Rolling W."/>
            <person name="Curaba J."/>
            <person name="Simon P."/>
        </authorList>
    </citation>
    <scope>NUCLEOTIDE SEQUENCE</scope>
    <source>
        <tissue evidence="5">Leaf</tissue>
    </source>
</reference>
<dbReference type="SMART" id="SM00320">
    <property type="entry name" value="WD40"/>
    <property type="match status" value="5"/>
</dbReference>
<protein>
    <submittedName>
        <fullName evidence="5">Uncharacterized protein</fullName>
    </submittedName>
</protein>
<dbReference type="GO" id="GO:0006383">
    <property type="term" value="P:transcription by RNA polymerase III"/>
    <property type="evidence" value="ECO:0007669"/>
    <property type="project" value="TreeGrafter"/>
</dbReference>
<dbReference type="PANTHER" id="PTHR15052">
    <property type="entry name" value="RNA POLYMERASE III TRANSCRIPTION INITIATION FACTOR COMPLEX SUBUNIT"/>
    <property type="match status" value="1"/>
</dbReference>
<dbReference type="SUPFAM" id="SSF50978">
    <property type="entry name" value="WD40 repeat-like"/>
    <property type="match status" value="1"/>
</dbReference>
<feature type="compositionally biased region" description="Basic and acidic residues" evidence="4">
    <location>
        <begin position="395"/>
        <end position="404"/>
    </location>
</feature>
<evidence type="ECO:0000313" key="6">
    <source>
        <dbReference type="Proteomes" id="UP000077755"/>
    </source>
</evidence>
<feature type="compositionally biased region" description="Basic residues" evidence="4">
    <location>
        <begin position="405"/>
        <end position="414"/>
    </location>
</feature>
<evidence type="ECO:0000313" key="5">
    <source>
        <dbReference type="EMBL" id="WOG98322.1"/>
    </source>
</evidence>
<gene>
    <name evidence="5" type="ORF">DCAR_0417663</name>
</gene>
<feature type="region of interest" description="Disordered" evidence="4">
    <location>
        <begin position="251"/>
        <end position="302"/>
    </location>
</feature>
<feature type="region of interest" description="Disordered" evidence="4">
    <location>
        <begin position="21"/>
        <end position="63"/>
    </location>
</feature>
<comment type="subcellular location">
    <subcellularLocation>
        <location evidence="1">Nucleus</location>
    </subcellularLocation>
</comment>
<feature type="compositionally biased region" description="Basic residues" evidence="4">
    <location>
        <begin position="281"/>
        <end position="291"/>
    </location>
</feature>
<dbReference type="EMBL" id="CP093346">
    <property type="protein sequence ID" value="WOG98322.1"/>
    <property type="molecule type" value="Genomic_DNA"/>
</dbReference>
<dbReference type="PANTHER" id="PTHR15052:SF2">
    <property type="entry name" value="GENERAL TRANSCRIPTION FACTOR 3C POLYPEPTIDE 2"/>
    <property type="match status" value="1"/>
</dbReference>
<evidence type="ECO:0000256" key="2">
    <source>
        <dbReference type="ARBA" id="ARBA00023163"/>
    </source>
</evidence>
<accession>A0AAF0WYS5</accession>
<evidence type="ECO:0000256" key="3">
    <source>
        <dbReference type="ARBA" id="ARBA00023242"/>
    </source>
</evidence>
<keyword evidence="2" id="KW-0804">Transcription</keyword>
<feature type="compositionally biased region" description="Basic and acidic residues" evidence="4">
    <location>
        <begin position="357"/>
        <end position="369"/>
    </location>
</feature>
<feature type="compositionally biased region" description="Basic residues" evidence="4">
    <location>
        <begin position="21"/>
        <end position="30"/>
    </location>
</feature>
<dbReference type="InterPro" id="IPR052416">
    <property type="entry name" value="GTF3C_component"/>
</dbReference>
<dbReference type="Gene3D" id="2.130.10.10">
    <property type="entry name" value="YVTN repeat-like/Quinoprotein amine dehydrogenase"/>
    <property type="match status" value="1"/>
</dbReference>
<feature type="region of interest" description="Disordered" evidence="4">
    <location>
        <begin position="338"/>
        <end position="420"/>
    </location>
</feature>
<proteinExistence type="predicted"/>
<dbReference type="GO" id="GO:0000127">
    <property type="term" value="C:transcription factor TFIIIC complex"/>
    <property type="evidence" value="ECO:0007669"/>
    <property type="project" value="TreeGrafter"/>
</dbReference>
<feature type="region of interest" description="Disordered" evidence="4">
    <location>
        <begin position="821"/>
        <end position="869"/>
    </location>
</feature>
<feature type="compositionally biased region" description="Basic and acidic residues" evidence="4">
    <location>
        <begin position="46"/>
        <end position="60"/>
    </location>
</feature>